<dbReference type="WBParaSite" id="EN70_7164">
    <property type="protein sequence ID" value="EN70_7164"/>
    <property type="gene ID" value="EN70_7164"/>
</dbReference>
<organism evidence="4 5">
    <name type="scientific">Loa loa</name>
    <name type="common">Eye worm</name>
    <name type="synonym">Filaria loa</name>
    <dbReference type="NCBI Taxonomy" id="7209"/>
    <lineage>
        <taxon>Eukaryota</taxon>
        <taxon>Metazoa</taxon>
        <taxon>Ecdysozoa</taxon>
        <taxon>Nematoda</taxon>
        <taxon>Chromadorea</taxon>
        <taxon>Rhabditida</taxon>
        <taxon>Spirurina</taxon>
        <taxon>Spiruromorpha</taxon>
        <taxon>Filarioidea</taxon>
        <taxon>Onchocercidae</taxon>
        <taxon>Loa</taxon>
    </lineage>
</organism>
<feature type="compositionally biased region" description="Polar residues" evidence="2">
    <location>
        <begin position="209"/>
        <end position="227"/>
    </location>
</feature>
<protein>
    <submittedName>
        <fullName evidence="5">Apple domain-containing protein</fullName>
    </submittedName>
</protein>
<reference evidence="3 4" key="1">
    <citation type="submission" date="2012-04" db="EMBL/GenBank/DDBJ databases">
        <title>The Genome Sequence of Loa loa.</title>
        <authorList>
            <consortium name="The Broad Institute Genome Sequencing Platform"/>
            <consortium name="Broad Institute Genome Sequencing Center for Infectious Disease"/>
            <person name="Nutman T.B."/>
            <person name="Fink D.L."/>
            <person name="Russ C."/>
            <person name="Young S."/>
            <person name="Zeng Q."/>
            <person name="Gargeya S."/>
            <person name="Alvarado L."/>
            <person name="Berlin A."/>
            <person name="Chapman S.B."/>
            <person name="Chen Z."/>
            <person name="Freedman E."/>
            <person name="Gellesch M."/>
            <person name="Goldberg J."/>
            <person name="Griggs A."/>
            <person name="Gujja S."/>
            <person name="Heilman E.R."/>
            <person name="Heiman D."/>
            <person name="Howarth C."/>
            <person name="Mehta T."/>
            <person name="Neiman D."/>
            <person name="Pearson M."/>
            <person name="Roberts A."/>
            <person name="Saif S."/>
            <person name="Shea T."/>
            <person name="Shenoy N."/>
            <person name="Sisk P."/>
            <person name="Stolte C."/>
            <person name="Sykes S."/>
            <person name="White J."/>
            <person name="Yandava C."/>
            <person name="Haas B."/>
            <person name="Henn M.R."/>
            <person name="Nusbaum C."/>
            <person name="Birren B."/>
        </authorList>
    </citation>
    <scope>NUCLEOTIDE SEQUENCE [LARGE SCALE GENOMIC DNA]</scope>
</reference>
<sequence>MCYCSSIGNENEIDFDRRKVVTLGPARGGLQRAVFDEVLVNDINELTEEITQVKNDIDAYDDKLVDLRGEDPLFIPKPYRDEKEVTNSSAAIVERERASFTTFPRIIPVDPIGRTSAPIQRLSLPSEPPVRPPIQPLPWKEFPLQSTSLLPKTVAQRPLPTRTSFKPEKNPQTVLLMSRLPQLTNQPQVNFKQLRTSFVPPTSITILPHPTESTPITPHVQPSQPSSRIGFLSTSHSTSSSLRTGVCHASIFYISTPMQSPKRHFFTHFAITVSTDQCARTCHEFNCAVAHYDPLTGRCQFNPSTAFAIRKGQCPPWPATHYKNNVQTSIPLRVFCVQCHRGFRRGRVRSQGHFRTGVLRVLYSGRLPSSLQRSGLARMHSILSKQQVPFRNITSELEIQQEHIDSEKKPIDDIDYHWNTNEIEVETKNATSNGI</sequence>
<keyword evidence="1" id="KW-0175">Coiled coil</keyword>
<proteinExistence type="predicted"/>
<evidence type="ECO:0000313" key="4">
    <source>
        <dbReference type="Proteomes" id="UP000095285"/>
    </source>
</evidence>
<dbReference type="Proteomes" id="UP000095285">
    <property type="component" value="Unassembled WGS sequence"/>
</dbReference>
<dbReference type="FunCoup" id="A0A1I7VWU8">
    <property type="interactions" value="99"/>
</dbReference>
<reference evidence="5" key="2">
    <citation type="submission" date="2016-11" db="UniProtKB">
        <authorList>
            <consortium name="WormBaseParasite"/>
        </authorList>
    </citation>
    <scope>IDENTIFICATION</scope>
</reference>
<evidence type="ECO:0000256" key="2">
    <source>
        <dbReference type="SAM" id="MobiDB-lite"/>
    </source>
</evidence>
<evidence type="ECO:0000313" key="3">
    <source>
        <dbReference type="EMBL" id="EFO21303.1"/>
    </source>
</evidence>
<dbReference type="eggNOG" id="ENOG502S4XS">
    <property type="taxonomic scope" value="Eukaryota"/>
</dbReference>
<name>A0A1I7VWU8_LOALO</name>
<dbReference type="RefSeq" id="XP_020302401.1">
    <property type="nucleotide sequence ID" value="XM_020447360.1"/>
</dbReference>
<dbReference type="GeneID" id="9944603"/>
<dbReference type="OrthoDB" id="5871074at2759"/>
<gene>
    <name evidence="3 5" type="ORF">LOAG_07185</name>
</gene>
<dbReference type="AlphaFoldDB" id="A0A1I7VWU8"/>
<feature type="coiled-coil region" evidence="1">
    <location>
        <begin position="43"/>
        <end position="70"/>
    </location>
</feature>
<feature type="region of interest" description="Disordered" evidence="2">
    <location>
        <begin position="209"/>
        <end position="234"/>
    </location>
</feature>
<keyword evidence="4" id="KW-1185">Reference proteome</keyword>
<evidence type="ECO:0000313" key="5">
    <source>
        <dbReference type="WBParaSite" id="EN70_7164"/>
    </source>
</evidence>
<accession>A0A1S0TXU8</accession>
<dbReference type="EMBL" id="JH712287">
    <property type="protein sequence ID" value="EFO21303.1"/>
    <property type="molecule type" value="Genomic_DNA"/>
</dbReference>
<dbReference type="CTD" id="9944603"/>
<dbReference type="KEGG" id="loa:LOAG_07185"/>
<accession>A0A1I7VWU8</accession>
<dbReference type="OMA" id="THFAITV"/>
<evidence type="ECO:0000256" key="1">
    <source>
        <dbReference type="SAM" id="Coils"/>
    </source>
</evidence>